<dbReference type="Pfam" id="PF01042">
    <property type="entry name" value="Ribonuc_L-PSP"/>
    <property type="match status" value="1"/>
</dbReference>
<organism evidence="14 15">
    <name type="scientific">Elysia chlorotica</name>
    <name type="common">Eastern emerald elysia</name>
    <name type="synonym">Sea slug</name>
    <dbReference type="NCBI Taxonomy" id="188477"/>
    <lineage>
        <taxon>Eukaryota</taxon>
        <taxon>Metazoa</taxon>
        <taxon>Spiralia</taxon>
        <taxon>Lophotrochozoa</taxon>
        <taxon>Mollusca</taxon>
        <taxon>Gastropoda</taxon>
        <taxon>Heterobranchia</taxon>
        <taxon>Euthyneura</taxon>
        <taxon>Panpulmonata</taxon>
        <taxon>Sacoglossa</taxon>
        <taxon>Placobranchoidea</taxon>
        <taxon>Plakobranchidae</taxon>
        <taxon>Elysia</taxon>
    </lineage>
</organism>
<evidence type="ECO:0000256" key="1">
    <source>
        <dbReference type="ARBA" id="ARBA00005156"/>
    </source>
</evidence>
<evidence type="ECO:0000256" key="11">
    <source>
        <dbReference type="ARBA" id="ARBA00032849"/>
    </source>
</evidence>
<evidence type="ECO:0000256" key="6">
    <source>
        <dbReference type="ARBA" id="ARBA00022741"/>
    </source>
</evidence>
<name>A0A3S1H181_ELYCH</name>
<dbReference type="NCBIfam" id="TIGR00290">
    <property type="entry name" value="MJ0570_dom"/>
    <property type="match status" value="1"/>
</dbReference>
<keyword evidence="5" id="KW-0436">Ligase</keyword>
<protein>
    <recommendedName>
        <fullName evidence="4">Diphthine--ammonia ligase</fullName>
        <ecNumber evidence="3">6.3.1.14</ecNumber>
    </recommendedName>
    <alternativeName>
        <fullName evidence="9">ATP-binding domain-containing protein 4</fullName>
    </alternativeName>
    <alternativeName>
        <fullName evidence="8">Diphthamide synthase</fullName>
    </alternativeName>
    <alternativeName>
        <fullName evidence="10">Diphthamide synthetase</fullName>
    </alternativeName>
    <alternativeName>
        <fullName evidence="11">Protein DPH6 homolog</fullName>
    </alternativeName>
</protein>
<dbReference type="UniPathway" id="UPA00559"/>
<feature type="domain" description="Diphthamide synthase" evidence="13">
    <location>
        <begin position="1"/>
        <end position="233"/>
    </location>
</feature>
<dbReference type="InterPro" id="IPR035959">
    <property type="entry name" value="RutC-like_sf"/>
</dbReference>
<dbReference type="STRING" id="188477.A0A3S1H181"/>
<comment type="caution">
    <text evidence="14">The sequence shown here is derived from an EMBL/GenBank/DDBJ whole genome shotgun (WGS) entry which is preliminary data.</text>
</comment>
<evidence type="ECO:0000256" key="9">
    <source>
        <dbReference type="ARBA" id="ARBA00031202"/>
    </source>
</evidence>
<dbReference type="SUPFAM" id="SSF52402">
    <property type="entry name" value="Adenine nucleotide alpha hydrolases-like"/>
    <property type="match status" value="1"/>
</dbReference>
<evidence type="ECO:0000256" key="7">
    <source>
        <dbReference type="ARBA" id="ARBA00022840"/>
    </source>
</evidence>
<dbReference type="SUPFAM" id="SSF55298">
    <property type="entry name" value="YjgF-like"/>
    <property type="match status" value="1"/>
</dbReference>
<comment type="catalytic activity">
    <reaction evidence="12">
        <text>diphthine-[translation elongation factor 2] + NH4(+) + ATP = diphthamide-[translation elongation factor 2] + AMP + diphosphate + H(+)</text>
        <dbReference type="Rhea" id="RHEA:19753"/>
        <dbReference type="Rhea" id="RHEA-COMP:10172"/>
        <dbReference type="Rhea" id="RHEA-COMP:10174"/>
        <dbReference type="ChEBI" id="CHEBI:15378"/>
        <dbReference type="ChEBI" id="CHEBI:16692"/>
        <dbReference type="ChEBI" id="CHEBI:28938"/>
        <dbReference type="ChEBI" id="CHEBI:30616"/>
        <dbReference type="ChEBI" id="CHEBI:33019"/>
        <dbReference type="ChEBI" id="CHEBI:82696"/>
        <dbReference type="ChEBI" id="CHEBI:456215"/>
        <dbReference type="EC" id="6.3.1.14"/>
    </reaction>
</comment>
<evidence type="ECO:0000256" key="12">
    <source>
        <dbReference type="ARBA" id="ARBA00048108"/>
    </source>
</evidence>
<keyword evidence="15" id="KW-1185">Reference proteome</keyword>
<dbReference type="InterPro" id="IPR030662">
    <property type="entry name" value="DPH6/MJ0570"/>
</dbReference>
<accession>A0A3S1H181</accession>
<keyword evidence="7" id="KW-0067">ATP-binding</keyword>
<dbReference type="InterPro" id="IPR014729">
    <property type="entry name" value="Rossmann-like_a/b/a_fold"/>
</dbReference>
<dbReference type="InterPro" id="IPR006175">
    <property type="entry name" value="YjgF/YER057c/UK114"/>
</dbReference>
<dbReference type="Gene3D" id="3.90.1490.10">
    <property type="entry name" value="putative n-type atp pyrophosphatase, domain 2"/>
    <property type="match status" value="1"/>
</dbReference>
<keyword evidence="6" id="KW-0547">Nucleotide-binding</keyword>
<gene>
    <name evidence="14" type="ORF">EGW08_022079</name>
</gene>
<dbReference type="PANTHER" id="PTHR12196:SF2">
    <property type="entry name" value="DIPHTHINE--AMMONIA LIGASE"/>
    <property type="match status" value="1"/>
</dbReference>
<dbReference type="GO" id="GO:0017178">
    <property type="term" value="F:diphthine-ammonia ligase activity"/>
    <property type="evidence" value="ECO:0007669"/>
    <property type="project" value="UniProtKB-EC"/>
</dbReference>
<dbReference type="Pfam" id="PF01902">
    <property type="entry name" value="Diphthami_syn_2"/>
    <property type="match status" value="1"/>
</dbReference>
<evidence type="ECO:0000256" key="3">
    <source>
        <dbReference type="ARBA" id="ARBA00012089"/>
    </source>
</evidence>
<dbReference type="EC" id="6.3.1.14" evidence="3"/>
<dbReference type="OrthoDB" id="686384at2759"/>
<evidence type="ECO:0000313" key="15">
    <source>
        <dbReference type="Proteomes" id="UP000271974"/>
    </source>
</evidence>
<evidence type="ECO:0000256" key="2">
    <source>
        <dbReference type="ARBA" id="ARBA00008496"/>
    </source>
</evidence>
<evidence type="ECO:0000313" key="14">
    <source>
        <dbReference type="EMBL" id="RUS70160.1"/>
    </source>
</evidence>
<comment type="pathway">
    <text evidence="1">Protein modification; peptidyl-diphthamide biosynthesis.</text>
</comment>
<evidence type="ECO:0000256" key="5">
    <source>
        <dbReference type="ARBA" id="ARBA00022598"/>
    </source>
</evidence>
<evidence type="ECO:0000256" key="4">
    <source>
        <dbReference type="ARBA" id="ARBA00018426"/>
    </source>
</evidence>
<dbReference type="Proteomes" id="UP000271974">
    <property type="component" value="Unassembled WGS sequence"/>
</dbReference>
<feature type="non-terminal residue" evidence="14">
    <location>
        <position position="404"/>
    </location>
</feature>
<dbReference type="GO" id="GO:0005524">
    <property type="term" value="F:ATP binding"/>
    <property type="evidence" value="ECO:0007669"/>
    <property type="project" value="UniProtKB-KW"/>
</dbReference>
<dbReference type="FunFam" id="3.40.50.620:FF:000069">
    <property type="entry name" value="diphthine--ammonia ligase"/>
    <property type="match status" value="1"/>
</dbReference>
<comment type="similarity">
    <text evidence="2">Belongs to the Diphthine--ammonia ligase family.</text>
</comment>
<proteinExistence type="inferred from homology"/>
<dbReference type="EMBL" id="RQTK01001477">
    <property type="protein sequence ID" value="RUS70160.1"/>
    <property type="molecule type" value="Genomic_DNA"/>
</dbReference>
<dbReference type="GO" id="GO:0017183">
    <property type="term" value="P:protein histidyl modification to diphthamide"/>
    <property type="evidence" value="ECO:0007669"/>
    <property type="project" value="UniProtKB-UniPathway"/>
</dbReference>
<dbReference type="Gene3D" id="3.30.1330.40">
    <property type="entry name" value="RutC-like"/>
    <property type="match status" value="1"/>
</dbReference>
<reference evidence="14 15" key="1">
    <citation type="submission" date="2019-01" db="EMBL/GenBank/DDBJ databases">
        <title>A draft genome assembly of the solar-powered sea slug Elysia chlorotica.</title>
        <authorList>
            <person name="Cai H."/>
            <person name="Li Q."/>
            <person name="Fang X."/>
            <person name="Li J."/>
            <person name="Curtis N.E."/>
            <person name="Altenburger A."/>
            <person name="Shibata T."/>
            <person name="Feng M."/>
            <person name="Maeda T."/>
            <person name="Schwartz J.A."/>
            <person name="Shigenobu S."/>
            <person name="Lundholm N."/>
            <person name="Nishiyama T."/>
            <person name="Yang H."/>
            <person name="Hasebe M."/>
            <person name="Li S."/>
            <person name="Pierce S.K."/>
            <person name="Wang J."/>
        </authorList>
    </citation>
    <scope>NUCLEOTIDE SEQUENCE [LARGE SCALE GENOMIC DNA]</scope>
    <source>
        <strain evidence="14">EC2010</strain>
        <tissue evidence="14">Whole organism of an adult</tissue>
    </source>
</reference>
<sequence length="404" mass="44407">MKTVALISGGKDSCYNMMCCVAEGHEILALANLRPEKDSKEELDSYMFQTVGHTGIDLYAEAMGLPLYVQTITGTSLATGKDYIPQDGDEVEDLFKLLQAVKDDINIEGVSVGAILSDYQRVRVENVCKRLGLVVLAFLWRRDQEELLREMINCGVKAKIIKVAAMGLNPNKHLGLELSQILPHMLEMKSKYGLNVCGEGGEYETFVFDCPLFQQSISINKTEKVIHSDDAFAPVGYLALKSCSLQPKPVQTSMSLQELILSLPMLKSENYLERIKLVDLPVEQQACGVDPDLPSPTKGGAGDSELPRVFMCVPDVQLTGLEPPVFRRRGNIFQVSGVRAIVGKDADISAATELAMKTLKECLGGHNLAMEDIVSTSLYIGNMSNYAAINTIYNGFYEINPPVR</sequence>
<evidence type="ECO:0000256" key="10">
    <source>
        <dbReference type="ARBA" id="ARBA00031552"/>
    </source>
</evidence>
<dbReference type="CDD" id="cd01994">
    <property type="entry name" value="AANH_PF0828-like"/>
    <property type="match status" value="1"/>
</dbReference>
<evidence type="ECO:0000259" key="13">
    <source>
        <dbReference type="Pfam" id="PF01902"/>
    </source>
</evidence>
<dbReference type="PANTHER" id="PTHR12196">
    <property type="entry name" value="DOMAIN OF UNKNOWN FUNCTION 71 DUF71 -CONTAINING PROTEIN"/>
    <property type="match status" value="1"/>
</dbReference>
<evidence type="ECO:0000256" key="8">
    <source>
        <dbReference type="ARBA" id="ARBA00029814"/>
    </source>
</evidence>
<dbReference type="Gene3D" id="3.40.50.620">
    <property type="entry name" value="HUPs"/>
    <property type="match status" value="1"/>
</dbReference>
<dbReference type="FunFam" id="3.90.1490.10:FF:000001">
    <property type="entry name" value="Diphthine--ammonia ligase"/>
    <property type="match status" value="1"/>
</dbReference>
<dbReference type="InterPro" id="IPR002761">
    <property type="entry name" value="Diphthami_syn_dom"/>
</dbReference>
<dbReference type="AlphaFoldDB" id="A0A3S1H181"/>